<dbReference type="Proteomes" id="UP000741360">
    <property type="component" value="Unassembled WGS sequence"/>
</dbReference>
<protein>
    <submittedName>
        <fullName evidence="3">Uncharacterized protein</fullName>
    </submittedName>
</protein>
<keyword evidence="2" id="KW-1133">Transmembrane helix</keyword>
<reference evidence="3" key="1">
    <citation type="submission" date="2020-07" db="EMBL/GenBank/DDBJ databases">
        <title>Huge and variable diversity of episymbiotic CPR bacteria and DPANN archaea in groundwater ecosystems.</title>
        <authorList>
            <person name="He C.Y."/>
            <person name="Keren R."/>
            <person name="Whittaker M."/>
            <person name="Farag I.F."/>
            <person name="Doudna J."/>
            <person name="Cate J.H.D."/>
            <person name="Banfield J.F."/>
        </authorList>
    </citation>
    <scope>NUCLEOTIDE SEQUENCE</scope>
    <source>
        <strain evidence="3">NC_groundwater_717_Ag_S-0.2um_59_8</strain>
    </source>
</reference>
<keyword evidence="2" id="KW-0472">Membrane</keyword>
<comment type="caution">
    <text evidence="3">The sequence shown here is derived from an EMBL/GenBank/DDBJ whole genome shotgun (WGS) entry which is preliminary data.</text>
</comment>
<gene>
    <name evidence="3" type="ORF">HYY65_13275</name>
</gene>
<feature type="transmembrane region" description="Helical" evidence="2">
    <location>
        <begin position="216"/>
        <end position="238"/>
    </location>
</feature>
<feature type="region of interest" description="Disordered" evidence="1">
    <location>
        <begin position="28"/>
        <end position="73"/>
    </location>
</feature>
<evidence type="ECO:0000256" key="1">
    <source>
        <dbReference type="SAM" id="MobiDB-lite"/>
    </source>
</evidence>
<organism evidence="3 4">
    <name type="scientific">Tectimicrobiota bacterium</name>
    <dbReference type="NCBI Taxonomy" id="2528274"/>
    <lineage>
        <taxon>Bacteria</taxon>
        <taxon>Pseudomonadati</taxon>
        <taxon>Nitrospinota/Tectimicrobiota group</taxon>
        <taxon>Candidatus Tectimicrobiota</taxon>
    </lineage>
</organism>
<sequence>MKSALRVAVEISILVLLANTVVTFPAQPAEIPQPPAAGAPSGEGPGDREPPPGAPAKAPEAQSESPEERSGPFPIRVRYEVERDFGYHIGDEVPVVVVLTIEPGTIVDLVKLPGVGDFHGPFQVRQLKIEPGQEGRLKTYRIRYVVQLFRPSLAVDEVKFPPLEILFARSQSHLPPGGYRYRSLLTPPQALQFSRTASYSSTMRGIKGPLEDPRPFMTWGAFGLGLFLLAFAGGNLGLDVYRRCRDRNLNKELAPVERALASFREAQHKYLIEDDNVSLLFAEVSRVFRSFLSEVYPVHALNQTPEQIRASFSDNPRQVEIFDVLKCCNQILYEGHEPSAFEREQIMSRLGTLVVDLSCENGASGRNGKTNHGDGHDAPG</sequence>
<proteinExistence type="predicted"/>
<evidence type="ECO:0000313" key="3">
    <source>
        <dbReference type="EMBL" id="MBI3015996.1"/>
    </source>
</evidence>
<evidence type="ECO:0000313" key="4">
    <source>
        <dbReference type="Proteomes" id="UP000741360"/>
    </source>
</evidence>
<evidence type="ECO:0000256" key="2">
    <source>
        <dbReference type="SAM" id="Phobius"/>
    </source>
</evidence>
<dbReference type="AlphaFoldDB" id="A0A932GRF0"/>
<accession>A0A932GRF0</accession>
<name>A0A932GRF0_UNCTE</name>
<keyword evidence="2" id="KW-0812">Transmembrane</keyword>
<dbReference type="EMBL" id="JACPSX010000255">
    <property type="protein sequence ID" value="MBI3015996.1"/>
    <property type="molecule type" value="Genomic_DNA"/>
</dbReference>